<feature type="non-terminal residue" evidence="1">
    <location>
        <position position="1"/>
    </location>
</feature>
<dbReference type="EMBL" id="CAJVQC010099496">
    <property type="protein sequence ID" value="CAG8830598.1"/>
    <property type="molecule type" value="Genomic_DNA"/>
</dbReference>
<proteinExistence type="predicted"/>
<sequence>VKRSQKEPHERMRKKSTQRPQITENQEKPERTTQKNKKDRLQE</sequence>
<feature type="non-terminal residue" evidence="1">
    <location>
        <position position="43"/>
    </location>
</feature>
<protein>
    <submittedName>
        <fullName evidence="1">17490_t:CDS:1</fullName>
    </submittedName>
</protein>
<evidence type="ECO:0000313" key="1">
    <source>
        <dbReference type="EMBL" id="CAG8830598.1"/>
    </source>
</evidence>
<reference evidence="1" key="1">
    <citation type="submission" date="2021-06" db="EMBL/GenBank/DDBJ databases">
        <authorList>
            <person name="Kallberg Y."/>
            <person name="Tangrot J."/>
            <person name="Rosling A."/>
        </authorList>
    </citation>
    <scope>NUCLEOTIDE SEQUENCE</scope>
    <source>
        <strain evidence="1">MA461A</strain>
    </source>
</reference>
<keyword evidence="2" id="KW-1185">Reference proteome</keyword>
<accession>A0ACA9S923</accession>
<evidence type="ECO:0000313" key="2">
    <source>
        <dbReference type="Proteomes" id="UP000789920"/>
    </source>
</evidence>
<organism evidence="1 2">
    <name type="scientific">Racocetra persica</name>
    <dbReference type="NCBI Taxonomy" id="160502"/>
    <lineage>
        <taxon>Eukaryota</taxon>
        <taxon>Fungi</taxon>
        <taxon>Fungi incertae sedis</taxon>
        <taxon>Mucoromycota</taxon>
        <taxon>Glomeromycotina</taxon>
        <taxon>Glomeromycetes</taxon>
        <taxon>Diversisporales</taxon>
        <taxon>Gigasporaceae</taxon>
        <taxon>Racocetra</taxon>
    </lineage>
</organism>
<name>A0ACA9S923_9GLOM</name>
<gene>
    <name evidence="1" type="ORF">RPERSI_LOCUS27857</name>
</gene>
<comment type="caution">
    <text evidence="1">The sequence shown here is derived from an EMBL/GenBank/DDBJ whole genome shotgun (WGS) entry which is preliminary data.</text>
</comment>
<dbReference type="Proteomes" id="UP000789920">
    <property type="component" value="Unassembled WGS sequence"/>
</dbReference>